<feature type="transmembrane region" description="Helical" evidence="12">
    <location>
        <begin position="158"/>
        <end position="182"/>
    </location>
</feature>
<dbReference type="SFLD" id="SFLDG00002">
    <property type="entry name" value="C1.7:_P-type_atpase_like"/>
    <property type="match status" value="1"/>
</dbReference>
<keyword evidence="4 12" id="KW-0479">Metal-binding</keyword>
<reference evidence="14" key="1">
    <citation type="submission" date="2022-08" db="EMBL/GenBank/DDBJ databases">
        <title>Draft genome sequencing of Roseisolibacter agri AW1220.</title>
        <authorList>
            <person name="Tobiishi Y."/>
            <person name="Tonouchi A."/>
        </authorList>
    </citation>
    <scope>NUCLEOTIDE SEQUENCE</scope>
    <source>
        <strain evidence="14">AW1220</strain>
    </source>
</reference>
<comment type="subcellular location">
    <subcellularLocation>
        <location evidence="12">Cell membrane</location>
    </subcellularLocation>
    <subcellularLocation>
        <location evidence="1">Endomembrane system</location>
        <topology evidence="1">Multi-pass membrane protein</topology>
    </subcellularLocation>
</comment>
<dbReference type="InterPro" id="IPR023214">
    <property type="entry name" value="HAD_sf"/>
</dbReference>
<feature type="domain" description="HMA" evidence="13">
    <location>
        <begin position="14"/>
        <end position="80"/>
    </location>
</feature>
<dbReference type="AlphaFoldDB" id="A0AA37V0U7"/>
<dbReference type="NCBIfam" id="TIGR01511">
    <property type="entry name" value="ATPase-IB1_Cu"/>
    <property type="match status" value="1"/>
</dbReference>
<dbReference type="PRINTS" id="PR00942">
    <property type="entry name" value="CUATPASEI"/>
</dbReference>
<dbReference type="SUPFAM" id="SSF81665">
    <property type="entry name" value="Calcium ATPase, transmembrane domain M"/>
    <property type="match status" value="1"/>
</dbReference>
<keyword evidence="12" id="KW-1003">Cell membrane</keyword>
<protein>
    <recommendedName>
        <fullName evidence="10">P-type Cu(2+) transporter</fullName>
        <ecNumber evidence="10">7.2.2.9</ecNumber>
    </recommendedName>
</protein>
<dbReference type="InterPro" id="IPR059000">
    <property type="entry name" value="ATPase_P-type_domA"/>
</dbReference>
<dbReference type="CDD" id="cd02094">
    <property type="entry name" value="P-type_ATPase_Cu-like"/>
    <property type="match status" value="1"/>
</dbReference>
<dbReference type="CDD" id="cd00371">
    <property type="entry name" value="HMA"/>
    <property type="match status" value="1"/>
</dbReference>
<dbReference type="InterPro" id="IPR008250">
    <property type="entry name" value="ATPase_P-typ_transduc_dom_A_sf"/>
</dbReference>
<feature type="transmembrane region" description="Helical" evidence="12">
    <location>
        <begin position="203"/>
        <end position="223"/>
    </location>
</feature>
<dbReference type="NCBIfam" id="TIGR01494">
    <property type="entry name" value="ATPase_P-type"/>
    <property type="match status" value="1"/>
</dbReference>
<sequence>MTTTQTPAPAAPSERVVIPVTGMTCAACQGRVQRTLSRTPGVVDASVNLMMGNATVSYDPAAVTPDALVATIRDTGYGAELPRPDVSAFDEQAARDHAQTEEFHDLRTKAIASGVVGALAMVLSMPLMVAETHGVVADPFMRWAMHALTPALRGVAPWLYAIPAAAISWTLLVVTLGVMAWAGRDFYVRAWAAFRHHAADMNTLIAVGTGAAFVYSAVATVAPQLFRAAGLAPDVYYEAVVIIIALILTGNAFEARAKRQTSAALRALAALQPPTARVARPTPDGGTEEVDLPIEAVRAGDVVLVRPGERVPVDGEVLAGASAVDESMLTGESIPVEKAVGDRVIGGTINRTGAFRFRATTLGADSVLARIVRLMRDAQGSRAPIQALADRISAVFVPVVLSIAIATFTAWFVVAHATGTPVGAATVRAFAAAVAVLIIACPCAMGLAVPTAVMVATGRGAALGVLIKGGEALQRAGDVTTVVLDKTGTVTEGRPAVTDVVVANGASEDELLRLIASLETMSEHPLAEAIVRAARDRGLALAAPETFASATGRGATGVVDGRAIAVGNAALMRDWAVDVGPLADAAARLAGDGRTPMYAAVDGALAGVVAVADPIRAMSRDAIARLRALGLDVVMLTGDHRTTAEAIARAAGIAHVVAEVLPEGKVAEVRRLQAAGRVVAMVGDGVNDAPALVQADVGIAVGSGADVAVEAADVALMRGDLAGAVDAIALSRRTMRTMKQNLFWAFVYNVVGIPIAAGVLYPAFGLLLSPILASAAMAFSSVSVVSNSLRLRGARLSTSRS</sequence>
<keyword evidence="6 12" id="KW-0067">ATP-binding</keyword>
<dbReference type="InterPro" id="IPR023299">
    <property type="entry name" value="ATPase_P-typ_cyto_dom_N"/>
</dbReference>
<dbReference type="Gene3D" id="3.30.70.100">
    <property type="match status" value="1"/>
</dbReference>
<feature type="transmembrane region" description="Helical" evidence="12">
    <location>
        <begin position="110"/>
        <end position="130"/>
    </location>
</feature>
<name>A0AA37V0U7_9BACT</name>
<comment type="catalytic activity">
    <reaction evidence="11">
        <text>Cu(2+)(in) + ATP + H2O = Cu(2+)(out) + ADP + phosphate + H(+)</text>
        <dbReference type="Rhea" id="RHEA:10376"/>
        <dbReference type="ChEBI" id="CHEBI:15377"/>
        <dbReference type="ChEBI" id="CHEBI:15378"/>
        <dbReference type="ChEBI" id="CHEBI:29036"/>
        <dbReference type="ChEBI" id="CHEBI:30616"/>
        <dbReference type="ChEBI" id="CHEBI:43474"/>
        <dbReference type="ChEBI" id="CHEBI:456216"/>
        <dbReference type="EC" id="7.2.2.9"/>
    </reaction>
</comment>
<evidence type="ECO:0000256" key="5">
    <source>
        <dbReference type="ARBA" id="ARBA00022741"/>
    </source>
</evidence>
<dbReference type="PRINTS" id="PR00943">
    <property type="entry name" value="CUATPASE"/>
</dbReference>
<dbReference type="GO" id="GO:0005524">
    <property type="term" value="F:ATP binding"/>
    <property type="evidence" value="ECO:0007669"/>
    <property type="project" value="UniProtKB-UniRule"/>
</dbReference>
<gene>
    <name evidence="14" type="ORF">rosag_16780</name>
</gene>
<dbReference type="Proteomes" id="UP001161325">
    <property type="component" value="Unassembled WGS sequence"/>
</dbReference>
<dbReference type="RefSeq" id="WP_284349605.1">
    <property type="nucleotide sequence ID" value="NZ_BRXS01000002.1"/>
</dbReference>
<dbReference type="GO" id="GO:0016887">
    <property type="term" value="F:ATP hydrolysis activity"/>
    <property type="evidence" value="ECO:0007669"/>
    <property type="project" value="InterPro"/>
</dbReference>
<keyword evidence="7" id="KW-1278">Translocase</keyword>
<dbReference type="Gene3D" id="2.70.150.10">
    <property type="entry name" value="Calcium-transporting ATPase, cytoplasmic transduction domain A"/>
    <property type="match status" value="1"/>
</dbReference>
<dbReference type="EMBL" id="BRXS01000002">
    <property type="protein sequence ID" value="GLC25165.1"/>
    <property type="molecule type" value="Genomic_DNA"/>
</dbReference>
<evidence type="ECO:0000313" key="14">
    <source>
        <dbReference type="EMBL" id="GLC25165.1"/>
    </source>
</evidence>
<evidence type="ECO:0000313" key="15">
    <source>
        <dbReference type="Proteomes" id="UP001161325"/>
    </source>
</evidence>
<dbReference type="InterPro" id="IPR027256">
    <property type="entry name" value="P-typ_ATPase_IB"/>
</dbReference>
<keyword evidence="8 12" id="KW-1133">Transmembrane helix</keyword>
<dbReference type="GO" id="GO:0055070">
    <property type="term" value="P:copper ion homeostasis"/>
    <property type="evidence" value="ECO:0007669"/>
    <property type="project" value="TreeGrafter"/>
</dbReference>
<keyword evidence="9 12" id="KW-0472">Membrane</keyword>
<dbReference type="FunFam" id="3.30.70.100:FF:000005">
    <property type="entry name" value="Copper-exporting P-type ATPase A"/>
    <property type="match status" value="1"/>
</dbReference>
<dbReference type="PRINTS" id="PR00119">
    <property type="entry name" value="CATATPASE"/>
</dbReference>
<evidence type="ECO:0000256" key="12">
    <source>
        <dbReference type="RuleBase" id="RU362081"/>
    </source>
</evidence>
<feature type="transmembrane region" description="Helical" evidence="12">
    <location>
        <begin position="767"/>
        <end position="785"/>
    </location>
</feature>
<dbReference type="InterPro" id="IPR036412">
    <property type="entry name" value="HAD-like_sf"/>
</dbReference>
<dbReference type="PANTHER" id="PTHR43520:SF8">
    <property type="entry name" value="P-TYPE CU(+) TRANSPORTER"/>
    <property type="match status" value="1"/>
</dbReference>
<feature type="transmembrane region" description="Helical" evidence="12">
    <location>
        <begin position="742"/>
        <end position="761"/>
    </location>
</feature>
<evidence type="ECO:0000256" key="11">
    <source>
        <dbReference type="ARBA" id="ARBA00047424"/>
    </source>
</evidence>
<keyword evidence="15" id="KW-1185">Reference proteome</keyword>
<dbReference type="InterPro" id="IPR036163">
    <property type="entry name" value="HMA_dom_sf"/>
</dbReference>
<feature type="transmembrane region" description="Helical" evidence="12">
    <location>
        <begin position="235"/>
        <end position="253"/>
    </location>
</feature>
<proteinExistence type="inferred from homology"/>
<dbReference type="SUPFAM" id="SSF56784">
    <property type="entry name" value="HAD-like"/>
    <property type="match status" value="1"/>
</dbReference>
<keyword evidence="3 12" id="KW-0812">Transmembrane</keyword>
<evidence type="ECO:0000256" key="4">
    <source>
        <dbReference type="ARBA" id="ARBA00022723"/>
    </source>
</evidence>
<comment type="similarity">
    <text evidence="2 12">Belongs to the cation transport ATPase (P-type) (TC 3.A.3) family. Type IB subfamily.</text>
</comment>
<dbReference type="PROSITE" id="PS50846">
    <property type="entry name" value="HMA_2"/>
    <property type="match status" value="1"/>
</dbReference>
<dbReference type="GO" id="GO:0012505">
    <property type="term" value="C:endomembrane system"/>
    <property type="evidence" value="ECO:0007669"/>
    <property type="project" value="UniProtKB-SubCell"/>
</dbReference>
<dbReference type="Gene3D" id="3.40.50.1000">
    <property type="entry name" value="HAD superfamily/HAD-like"/>
    <property type="match status" value="1"/>
</dbReference>
<keyword evidence="5 12" id="KW-0547">Nucleotide-binding</keyword>
<comment type="caution">
    <text evidence="14">The sequence shown here is derived from an EMBL/GenBank/DDBJ whole genome shotgun (WGS) entry which is preliminary data.</text>
</comment>
<evidence type="ECO:0000256" key="1">
    <source>
        <dbReference type="ARBA" id="ARBA00004127"/>
    </source>
</evidence>
<dbReference type="Pfam" id="PF00122">
    <property type="entry name" value="E1-E2_ATPase"/>
    <property type="match status" value="1"/>
</dbReference>
<dbReference type="Pfam" id="PF00702">
    <property type="entry name" value="Hydrolase"/>
    <property type="match status" value="1"/>
</dbReference>
<evidence type="ECO:0000256" key="3">
    <source>
        <dbReference type="ARBA" id="ARBA00022692"/>
    </source>
</evidence>
<dbReference type="FunFam" id="2.70.150.10:FF:000002">
    <property type="entry name" value="Copper-transporting ATPase 1, putative"/>
    <property type="match status" value="1"/>
</dbReference>
<dbReference type="SUPFAM" id="SSF81653">
    <property type="entry name" value="Calcium ATPase, transduction domain A"/>
    <property type="match status" value="1"/>
</dbReference>
<feature type="transmembrane region" description="Helical" evidence="12">
    <location>
        <begin position="392"/>
        <end position="414"/>
    </location>
</feature>
<evidence type="ECO:0000256" key="6">
    <source>
        <dbReference type="ARBA" id="ARBA00022840"/>
    </source>
</evidence>
<dbReference type="PANTHER" id="PTHR43520">
    <property type="entry name" value="ATP7, ISOFORM B"/>
    <property type="match status" value="1"/>
</dbReference>
<organism evidence="14 15">
    <name type="scientific">Roseisolibacter agri</name>
    <dbReference type="NCBI Taxonomy" id="2014610"/>
    <lineage>
        <taxon>Bacteria</taxon>
        <taxon>Pseudomonadati</taxon>
        <taxon>Gemmatimonadota</taxon>
        <taxon>Gemmatimonadia</taxon>
        <taxon>Gemmatimonadales</taxon>
        <taxon>Gemmatimonadaceae</taxon>
        <taxon>Roseisolibacter</taxon>
    </lineage>
</organism>
<dbReference type="SFLD" id="SFLDF00027">
    <property type="entry name" value="p-type_atpase"/>
    <property type="match status" value="1"/>
</dbReference>
<dbReference type="NCBIfam" id="TIGR01525">
    <property type="entry name" value="ATPase-IB_hvy"/>
    <property type="match status" value="1"/>
</dbReference>
<dbReference type="InterPro" id="IPR006121">
    <property type="entry name" value="HMA_dom"/>
</dbReference>
<dbReference type="GO" id="GO:0043682">
    <property type="term" value="F:P-type divalent copper transporter activity"/>
    <property type="evidence" value="ECO:0007669"/>
    <property type="project" value="UniProtKB-EC"/>
</dbReference>
<dbReference type="PROSITE" id="PS00154">
    <property type="entry name" value="ATPASE_E1_E2"/>
    <property type="match status" value="1"/>
</dbReference>
<evidence type="ECO:0000256" key="9">
    <source>
        <dbReference type="ARBA" id="ARBA00023136"/>
    </source>
</evidence>
<dbReference type="Pfam" id="PF00403">
    <property type="entry name" value="HMA"/>
    <property type="match status" value="1"/>
</dbReference>
<evidence type="ECO:0000256" key="2">
    <source>
        <dbReference type="ARBA" id="ARBA00006024"/>
    </source>
</evidence>
<dbReference type="InterPro" id="IPR023298">
    <property type="entry name" value="ATPase_P-typ_TM_dom_sf"/>
</dbReference>
<evidence type="ECO:0000256" key="10">
    <source>
        <dbReference type="ARBA" id="ARBA00038904"/>
    </source>
</evidence>
<dbReference type="EC" id="7.2.2.9" evidence="10"/>
<dbReference type="GO" id="GO:0005507">
    <property type="term" value="F:copper ion binding"/>
    <property type="evidence" value="ECO:0007669"/>
    <property type="project" value="TreeGrafter"/>
</dbReference>
<dbReference type="InterPro" id="IPR017969">
    <property type="entry name" value="Heavy-metal-associated_CS"/>
</dbReference>
<dbReference type="GO" id="GO:0005886">
    <property type="term" value="C:plasma membrane"/>
    <property type="evidence" value="ECO:0007669"/>
    <property type="project" value="UniProtKB-SubCell"/>
</dbReference>
<dbReference type="Gene3D" id="3.40.1110.10">
    <property type="entry name" value="Calcium-transporting ATPase, cytoplasmic domain N"/>
    <property type="match status" value="1"/>
</dbReference>
<feature type="transmembrane region" description="Helical" evidence="12">
    <location>
        <begin position="426"/>
        <end position="449"/>
    </location>
</feature>
<dbReference type="PROSITE" id="PS01047">
    <property type="entry name" value="HMA_1"/>
    <property type="match status" value="1"/>
</dbReference>
<dbReference type="InterPro" id="IPR018303">
    <property type="entry name" value="ATPase_P-typ_P_site"/>
</dbReference>
<evidence type="ECO:0000256" key="8">
    <source>
        <dbReference type="ARBA" id="ARBA00022989"/>
    </source>
</evidence>
<evidence type="ECO:0000259" key="13">
    <source>
        <dbReference type="PROSITE" id="PS50846"/>
    </source>
</evidence>
<dbReference type="SUPFAM" id="SSF55008">
    <property type="entry name" value="HMA, heavy metal-associated domain"/>
    <property type="match status" value="1"/>
</dbReference>
<dbReference type="InterPro" id="IPR044492">
    <property type="entry name" value="P_typ_ATPase_HD_dom"/>
</dbReference>
<evidence type="ECO:0000256" key="7">
    <source>
        <dbReference type="ARBA" id="ARBA00022967"/>
    </source>
</evidence>
<dbReference type="SFLD" id="SFLDS00003">
    <property type="entry name" value="Haloacid_Dehalogenase"/>
    <property type="match status" value="1"/>
</dbReference>
<dbReference type="InterPro" id="IPR001757">
    <property type="entry name" value="P_typ_ATPase"/>
</dbReference>
<accession>A0AA37V0U7</accession>